<feature type="region of interest" description="Disordered" evidence="5">
    <location>
        <begin position="238"/>
        <end position="269"/>
    </location>
</feature>
<feature type="domain" description="LIM zinc-binding" evidence="6">
    <location>
        <begin position="1"/>
        <end position="49"/>
    </location>
</feature>
<dbReference type="KEGG" id="pbi:103060154"/>
<name>A0A9F2R0U3_PYTBI</name>
<dbReference type="GeneID" id="103060154"/>
<organism evidence="7 8">
    <name type="scientific">Python bivittatus</name>
    <name type="common">Burmese python</name>
    <name type="synonym">Python molurus bivittatus</name>
    <dbReference type="NCBI Taxonomy" id="176946"/>
    <lineage>
        <taxon>Eukaryota</taxon>
        <taxon>Metazoa</taxon>
        <taxon>Chordata</taxon>
        <taxon>Craniata</taxon>
        <taxon>Vertebrata</taxon>
        <taxon>Euteleostomi</taxon>
        <taxon>Lepidosauria</taxon>
        <taxon>Squamata</taxon>
        <taxon>Bifurcata</taxon>
        <taxon>Unidentata</taxon>
        <taxon>Episquamata</taxon>
        <taxon>Toxicofera</taxon>
        <taxon>Serpentes</taxon>
        <taxon>Henophidia</taxon>
        <taxon>Pythonidae</taxon>
        <taxon>Python</taxon>
    </lineage>
</organism>
<keyword evidence="3 4" id="KW-0440">LIM domain</keyword>
<dbReference type="PROSITE" id="PS50023">
    <property type="entry name" value="LIM_DOMAIN_2"/>
    <property type="match status" value="1"/>
</dbReference>
<dbReference type="RefSeq" id="XP_007432452.1">
    <property type="nucleotide sequence ID" value="XM_007432390.3"/>
</dbReference>
<dbReference type="Gene3D" id="2.10.110.10">
    <property type="entry name" value="Cysteine Rich Protein"/>
    <property type="match status" value="1"/>
</dbReference>
<feature type="compositionally biased region" description="Basic and acidic residues" evidence="5">
    <location>
        <begin position="238"/>
        <end position="254"/>
    </location>
</feature>
<dbReference type="OrthoDB" id="6129702at2759"/>
<dbReference type="OMA" id="VQKNHKE"/>
<protein>
    <submittedName>
        <fullName evidence="8">Xin actin-binding repeat-containing protein 2-like</fullName>
    </submittedName>
</protein>
<evidence type="ECO:0000256" key="2">
    <source>
        <dbReference type="ARBA" id="ARBA00022833"/>
    </source>
</evidence>
<dbReference type="Proteomes" id="UP000695026">
    <property type="component" value="Unplaced"/>
</dbReference>
<dbReference type="GO" id="GO:0046872">
    <property type="term" value="F:metal ion binding"/>
    <property type="evidence" value="ECO:0007669"/>
    <property type="project" value="UniProtKB-KW"/>
</dbReference>
<dbReference type="SMART" id="SM00132">
    <property type="entry name" value="LIM"/>
    <property type="match status" value="1"/>
</dbReference>
<dbReference type="Pfam" id="PF00412">
    <property type="entry name" value="LIM"/>
    <property type="match status" value="1"/>
</dbReference>
<feature type="compositionally biased region" description="Basic and acidic residues" evidence="5">
    <location>
        <begin position="191"/>
        <end position="203"/>
    </location>
</feature>
<feature type="region of interest" description="Disordered" evidence="5">
    <location>
        <begin position="191"/>
        <end position="212"/>
    </location>
</feature>
<evidence type="ECO:0000313" key="7">
    <source>
        <dbReference type="Proteomes" id="UP000695026"/>
    </source>
</evidence>
<sequence length="543" mass="61021">MECLVADKQIFHKSCFRCHHCGSKLSLGNYASLHGKIYCKPHFKQLFKSKGNYDEGFGHKQHKELWISKNQKGPISCVSAKEVNTSTSKVNKTTDHMLYPDNPQVHCETVDDHLKQNTERGKLNITWPPSTETPQKSLSVEMVKVNKPKWPPKVSECETERIHTNISMGDTSQPQLANGDSHLWETKRQKKNETVDLHSDDHSSPTPVSKVEEPTSIITAKICSDENGTMQRRVDVVNESEKEKASERNAKEYDNAAMQGAKKEKDGENNKVNVADVIPVTNTDDDAEWQSNKNSAMNNNNNNNNGNNGFKTTFPHHKLCTQETSFEDVDGLFTELGYGKSPASESPFERLERWDVNKEVLCITDSEVGHSTDVFSLTDVEESIKGEDFITSDSLIQQKNKDVHCQKQCINSIVILEEVDVAAFPFDSKLSGSKESIEHVKTLGAISLDHVAIDFLPGNDRIGLFGSINSTENVYHPLSEDCMDYHITICRDEVKETLQEDESRNLDLLSSEDGVVLSSQKEQVRMDQPTKSGIKKSCQNDDR</sequence>
<evidence type="ECO:0000256" key="4">
    <source>
        <dbReference type="PROSITE-ProRule" id="PRU00125"/>
    </source>
</evidence>
<dbReference type="CDD" id="cd09442">
    <property type="entry name" value="LIM_Eplin_like"/>
    <property type="match status" value="1"/>
</dbReference>
<reference evidence="8" key="1">
    <citation type="submission" date="2025-08" db="UniProtKB">
        <authorList>
            <consortium name="RefSeq"/>
        </authorList>
    </citation>
    <scope>IDENTIFICATION</scope>
    <source>
        <tissue evidence="8">Liver</tissue>
    </source>
</reference>
<dbReference type="AlphaFoldDB" id="A0A9F2R0U3"/>
<evidence type="ECO:0000256" key="5">
    <source>
        <dbReference type="SAM" id="MobiDB-lite"/>
    </source>
</evidence>
<evidence type="ECO:0000313" key="8">
    <source>
        <dbReference type="RefSeq" id="XP_007432452.1"/>
    </source>
</evidence>
<accession>A0A9F2R0U3</accession>
<keyword evidence="2 4" id="KW-0862">Zinc</keyword>
<dbReference type="PANTHER" id="PTHR24206">
    <property type="entry name" value="OS06G0237300 PROTEIN"/>
    <property type="match status" value="1"/>
</dbReference>
<feature type="region of interest" description="Disordered" evidence="5">
    <location>
        <begin position="517"/>
        <end position="543"/>
    </location>
</feature>
<keyword evidence="7" id="KW-1185">Reference proteome</keyword>
<keyword evidence="1 4" id="KW-0479">Metal-binding</keyword>
<gene>
    <name evidence="8" type="primary">LOC103060154</name>
</gene>
<dbReference type="InterPro" id="IPR001781">
    <property type="entry name" value="Znf_LIM"/>
</dbReference>
<dbReference type="SUPFAM" id="SSF57716">
    <property type="entry name" value="Glucocorticoid receptor-like (DNA-binding domain)"/>
    <property type="match status" value="1"/>
</dbReference>
<evidence type="ECO:0000256" key="3">
    <source>
        <dbReference type="ARBA" id="ARBA00023038"/>
    </source>
</evidence>
<evidence type="ECO:0000256" key="1">
    <source>
        <dbReference type="ARBA" id="ARBA00022723"/>
    </source>
</evidence>
<proteinExistence type="predicted"/>
<evidence type="ECO:0000259" key="6">
    <source>
        <dbReference type="PROSITE" id="PS50023"/>
    </source>
</evidence>
<dbReference type="FunFam" id="2.10.110.10:FF:000002">
    <property type="entry name" value="LIM domain and actin-binding 1"/>
    <property type="match status" value="1"/>
</dbReference>